<evidence type="ECO:0000313" key="2">
    <source>
        <dbReference type="Proteomes" id="UP001143480"/>
    </source>
</evidence>
<reference evidence="1" key="2">
    <citation type="submission" date="2023-01" db="EMBL/GenBank/DDBJ databases">
        <authorList>
            <person name="Sun Q."/>
            <person name="Evtushenko L."/>
        </authorList>
    </citation>
    <scope>NUCLEOTIDE SEQUENCE</scope>
    <source>
        <strain evidence="1">VKM Ac-1321</strain>
    </source>
</reference>
<sequence>MVAGELLDAGDVLRTYTQRGCDLFQVHAESLSGPPVARISVGLATSSLVNGLAVGRVSLIVRRR</sequence>
<protein>
    <submittedName>
        <fullName evidence="1">Uncharacterized protein</fullName>
    </submittedName>
</protein>
<gene>
    <name evidence="1" type="ORF">GCM10017581_095560</name>
</gene>
<dbReference type="EMBL" id="BSFP01000112">
    <property type="protein sequence ID" value="GLL07798.1"/>
    <property type="molecule type" value="Genomic_DNA"/>
</dbReference>
<proteinExistence type="predicted"/>
<keyword evidence="2" id="KW-1185">Reference proteome</keyword>
<accession>A0A9W6NST3</accession>
<comment type="caution">
    <text evidence="1">The sequence shown here is derived from an EMBL/GenBank/DDBJ whole genome shotgun (WGS) entry which is preliminary data.</text>
</comment>
<organism evidence="1 2">
    <name type="scientific">Dactylosporangium matsuzakiense</name>
    <dbReference type="NCBI Taxonomy" id="53360"/>
    <lineage>
        <taxon>Bacteria</taxon>
        <taxon>Bacillati</taxon>
        <taxon>Actinomycetota</taxon>
        <taxon>Actinomycetes</taxon>
        <taxon>Micromonosporales</taxon>
        <taxon>Micromonosporaceae</taxon>
        <taxon>Dactylosporangium</taxon>
    </lineage>
</organism>
<dbReference type="AlphaFoldDB" id="A0A9W6NST3"/>
<dbReference type="Proteomes" id="UP001143480">
    <property type="component" value="Unassembled WGS sequence"/>
</dbReference>
<evidence type="ECO:0000313" key="1">
    <source>
        <dbReference type="EMBL" id="GLL07798.1"/>
    </source>
</evidence>
<name>A0A9W6NST3_9ACTN</name>
<reference evidence="1" key="1">
    <citation type="journal article" date="2014" name="Int. J. Syst. Evol. Microbiol.">
        <title>Complete genome sequence of Corynebacterium casei LMG S-19264T (=DSM 44701T), isolated from a smear-ripened cheese.</title>
        <authorList>
            <consortium name="US DOE Joint Genome Institute (JGI-PGF)"/>
            <person name="Walter F."/>
            <person name="Albersmeier A."/>
            <person name="Kalinowski J."/>
            <person name="Ruckert C."/>
        </authorList>
    </citation>
    <scope>NUCLEOTIDE SEQUENCE</scope>
    <source>
        <strain evidence="1">VKM Ac-1321</strain>
    </source>
</reference>